<proteinExistence type="predicted"/>
<reference evidence="12 13" key="1">
    <citation type="submission" date="2018-10" db="EMBL/GenBank/DDBJ databases">
        <title>GWAS and RNA-Seq identify cryptic mechanisms of antimicrobial resistance in Acinetobacter baumannii.</title>
        <authorList>
            <person name="Sahl J.W."/>
        </authorList>
    </citation>
    <scope>NUCLEOTIDE SEQUENCE [LARGE SCALE GENOMIC DNA]</scope>
    <source>
        <strain evidence="12 13">TG28175</strain>
    </source>
</reference>
<dbReference type="InterPro" id="IPR004821">
    <property type="entry name" value="Cyt_trans-like"/>
</dbReference>
<evidence type="ECO:0000256" key="5">
    <source>
        <dbReference type="ARBA" id="ARBA00022679"/>
    </source>
</evidence>
<dbReference type="UniPathway" id="UPA00277">
    <property type="reaction ID" value="UER00407"/>
</dbReference>
<feature type="non-terminal residue" evidence="12">
    <location>
        <position position="53"/>
    </location>
</feature>
<evidence type="ECO:0000256" key="7">
    <source>
        <dbReference type="ARBA" id="ARBA00022741"/>
    </source>
</evidence>
<name>A0A429MPI1_ACIBA</name>
<dbReference type="InterPro" id="IPR015864">
    <property type="entry name" value="FAD_synthase"/>
</dbReference>
<keyword evidence="12" id="KW-0418">Kinase</keyword>
<evidence type="ECO:0000313" key="12">
    <source>
        <dbReference type="EMBL" id="RSR55550.1"/>
    </source>
</evidence>
<dbReference type="GO" id="GO:0003919">
    <property type="term" value="F:FMN adenylyltransferase activity"/>
    <property type="evidence" value="ECO:0007669"/>
    <property type="project" value="UniProtKB-EC"/>
</dbReference>
<dbReference type="AlphaFoldDB" id="A0A429MPI1"/>
<dbReference type="EC" id="2.7.7.2" evidence="2"/>
<evidence type="ECO:0000256" key="9">
    <source>
        <dbReference type="ARBA" id="ARBA00022840"/>
    </source>
</evidence>
<accession>A0A429MPI1</accession>
<evidence type="ECO:0000256" key="4">
    <source>
        <dbReference type="ARBA" id="ARBA00022643"/>
    </source>
</evidence>
<dbReference type="Gene3D" id="3.40.50.620">
    <property type="entry name" value="HUPs"/>
    <property type="match status" value="1"/>
</dbReference>
<keyword evidence="3" id="KW-0285">Flavoprotein</keyword>
<keyword evidence="6 12" id="KW-0548">Nucleotidyltransferase</keyword>
<organism evidence="12 13">
    <name type="scientific">Acinetobacter baumannii</name>
    <dbReference type="NCBI Taxonomy" id="470"/>
    <lineage>
        <taxon>Bacteria</taxon>
        <taxon>Pseudomonadati</taxon>
        <taxon>Pseudomonadota</taxon>
        <taxon>Gammaproteobacteria</taxon>
        <taxon>Moraxellales</taxon>
        <taxon>Moraxellaceae</taxon>
        <taxon>Acinetobacter</taxon>
        <taxon>Acinetobacter calcoaceticus/baumannii complex</taxon>
    </lineage>
</organism>
<comment type="pathway">
    <text evidence="1">Cofactor biosynthesis; FAD biosynthesis; FAD from FMN: step 1/1.</text>
</comment>
<keyword evidence="8" id="KW-0274">FAD</keyword>
<evidence type="ECO:0000256" key="8">
    <source>
        <dbReference type="ARBA" id="ARBA00022827"/>
    </source>
</evidence>
<evidence type="ECO:0000256" key="10">
    <source>
        <dbReference type="ARBA" id="ARBA00049494"/>
    </source>
</evidence>
<dbReference type="GO" id="GO:0006747">
    <property type="term" value="P:FAD biosynthetic process"/>
    <property type="evidence" value="ECO:0007669"/>
    <property type="project" value="UniProtKB-UniPathway"/>
</dbReference>
<dbReference type="InterPro" id="IPR014729">
    <property type="entry name" value="Rossmann-like_a/b/a_fold"/>
</dbReference>
<evidence type="ECO:0000259" key="11">
    <source>
        <dbReference type="Pfam" id="PF06574"/>
    </source>
</evidence>
<dbReference type="GO" id="GO:0005524">
    <property type="term" value="F:ATP binding"/>
    <property type="evidence" value="ECO:0007669"/>
    <property type="project" value="UniProtKB-KW"/>
</dbReference>
<evidence type="ECO:0000313" key="13">
    <source>
        <dbReference type="Proteomes" id="UP000280073"/>
    </source>
</evidence>
<keyword evidence="4" id="KW-0288">FMN</keyword>
<dbReference type="Proteomes" id="UP000280073">
    <property type="component" value="Unassembled WGS sequence"/>
</dbReference>
<dbReference type="GO" id="GO:0009231">
    <property type="term" value="P:riboflavin biosynthetic process"/>
    <property type="evidence" value="ECO:0007669"/>
    <property type="project" value="InterPro"/>
</dbReference>
<evidence type="ECO:0000256" key="3">
    <source>
        <dbReference type="ARBA" id="ARBA00022630"/>
    </source>
</evidence>
<dbReference type="Pfam" id="PF06574">
    <property type="entry name" value="FAD_syn"/>
    <property type="match status" value="1"/>
</dbReference>
<dbReference type="EMBL" id="RFDI01000649">
    <property type="protein sequence ID" value="RSR55550.1"/>
    <property type="molecule type" value="Genomic_DNA"/>
</dbReference>
<gene>
    <name evidence="12" type="ORF">EA686_12700</name>
</gene>
<keyword evidence="5 12" id="KW-0808">Transferase</keyword>
<feature type="domain" description="FAD synthetase" evidence="11">
    <location>
        <begin position="16"/>
        <end position="53"/>
    </location>
</feature>
<sequence length="53" mass="5713">MKLLRLNALSPNFQLPQTAVTIGNFDGVHLGHQAMIAQLKKIAAAQGLKTLVM</sequence>
<evidence type="ECO:0000256" key="6">
    <source>
        <dbReference type="ARBA" id="ARBA00022695"/>
    </source>
</evidence>
<evidence type="ECO:0000256" key="2">
    <source>
        <dbReference type="ARBA" id="ARBA00012393"/>
    </source>
</evidence>
<protein>
    <recommendedName>
        <fullName evidence="2">FAD synthase</fullName>
        <ecNumber evidence="2">2.7.7.2</ecNumber>
    </recommendedName>
</protein>
<keyword evidence="7" id="KW-0547">Nucleotide-binding</keyword>
<dbReference type="SUPFAM" id="SSF52374">
    <property type="entry name" value="Nucleotidylyl transferase"/>
    <property type="match status" value="1"/>
</dbReference>
<evidence type="ECO:0000256" key="1">
    <source>
        <dbReference type="ARBA" id="ARBA00004726"/>
    </source>
</evidence>
<dbReference type="GO" id="GO:0016301">
    <property type="term" value="F:kinase activity"/>
    <property type="evidence" value="ECO:0007669"/>
    <property type="project" value="UniProtKB-KW"/>
</dbReference>
<keyword evidence="9" id="KW-0067">ATP-binding</keyword>
<comment type="catalytic activity">
    <reaction evidence="10">
        <text>FMN + ATP + H(+) = FAD + diphosphate</text>
        <dbReference type="Rhea" id="RHEA:17237"/>
        <dbReference type="ChEBI" id="CHEBI:15378"/>
        <dbReference type="ChEBI" id="CHEBI:30616"/>
        <dbReference type="ChEBI" id="CHEBI:33019"/>
        <dbReference type="ChEBI" id="CHEBI:57692"/>
        <dbReference type="ChEBI" id="CHEBI:58210"/>
        <dbReference type="EC" id="2.7.7.2"/>
    </reaction>
</comment>
<comment type="caution">
    <text evidence="12">The sequence shown here is derived from an EMBL/GenBank/DDBJ whole genome shotgun (WGS) entry which is preliminary data.</text>
</comment>
<dbReference type="NCBIfam" id="TIGR00125">
    <property type="entry name" value="cyt_tran_rel"/>
    <property type="match status" value="1"/>
</dbReference>